<dbReference type="PANTHER" id="PTHR16301">
    <property type="entry name" value="IMPACT-RELATED"/>
    <property type="match status" value="1"/>
</dbReference>
<gene>
    <name evidence="3" type="ORF">E2F48_03360</name>
</gene>
<dbReference type="RefSeq" id="WP_133402552.1">
    <property type="nucleotide sequence ID" value="NZ_SMTK01000001.1"/>
</dbReference>
<dbReference type="AlphaFoldDB" id="A0A4R5U389"/>
<dbReference type="InterPro" id="IPR036956">
    <property type="entry name" value="Impact_N_sf"/>
</dbReference>
<name>A0A4R5U389_9MICC</name>
<dbReference type="SUPFAM" id="SSF54211">
    <property type="entry name" value="Ribosomal protein S5 domain 2-like"/>
    <property type="match status" value="1"/>
</dbReference>
<comment type="similarity">
    <text evidence="1">Belongs to the IMPACT family.</text>
</comment>
<dbReference type="GO" id="GO:0006446">
    <property type="term" value="P:regulation of translational initiation"/>
    <property type="evidence" value="ECO:0007669"/>
    <property type="project" value="TreeGrafter"/>
</dbReference>
<dbReference type="Proteomes" id="UP000295411">
    <property type="component" value="Unassembled WGS sequence"/>
</dbReference>
<dbReference type="Gene3D" id="3.30.230.30">
    <property type="entry name" value="Impact, N-terminal domain"/>
    <property type="match status" value="1"/>
</dbReference>
<reference evidence="3 4" key="1">
    <citation type="submission" date="2019-03" db="EMBL/GenBank/DDBJ databases">
        <title>Arthrobacter sp. nov., an bacterium isolated from biocrust in Mu Us Desert.</title>
        <authorList>
            <person name="Lixiong L."/>
        </authorList>
    </citation>
    <scope>NUCLEOTIDE SEQUENCE [LARGE SCALE GENOMIC DNA]</scope>
    <source>
        <strain evidence="3 4">SLN-3</strain>
    </source>
</reference>
<protein>
    <submittedName>
        <fullName evidence="3">YigZ family protein</fullName>
    </submittedName>
</protein>
<sequence length="221" mass="23756">MTAPHRHPTAYSTVRGEHRNELEIRRSRFITVLRRVGTETEATGLLAQLRTEFPTARHHCSAYLIGAGRTIQRAHDDGEPAGTAGAPMLEALSRHGAADLSDTAAVVVRYFGGVLLGAGGLIRAYSQSVTRALDGAPLLRRRLLSLYTVPVAHAEAGRVENELRAAATIIRGTSYTPEEALIEVALEADADSYEDFKRRLAASTAGASVSRPAGTTWVDLD</sequence>
<accession>A0A4R5U389</accession>
<feature type="domain" description="Impact N-terminal" evidence="2">
    <location>
        <begin position="25"/>
        <end position="133"/>
    </location>
</feature>
<evidence type="ECO:0000259" key="2">
    <source>
        <dbReference type="Pfam" id="PF01205"/>
    </source>
</evidence>
<evidence type="ECO:0000313" key="4">
    <source>
        <dbReference type="Proteomes" id="UP000295411"/>
    </source>
</evidence>
<organism evidence="3 4">
    <name type="scientific">Arthrobacter crusticola</name>
    <dbReference type="NCBI Taxonomy" id="2547960"/>
    <lineage>
        <taxon>Bacteria</taxon>
        <taxon>Bacillati</taxon>
        <taxon>Actinomycetota</taxon>
        <taxon>Actinomycetes</taxon>
        <taxon>Micrococcales</taxon>
        <taxon>Micrococcaceae</taxon>
        <taxon>Arthrobacter</taxon>
    </lineage>
</organism>
<comment type="caution">
    <text evidence="3">The sequence shown here is derived from an EMBL/GenBank/DDBJ whole genome shotgun (WGS) entry which is preliminary data.</text>
</comment>
<dbReference type="InterPro" id="IPR001498">
    <property type="entry name" value="Impact_N"/>
</dbReference>
<proteinExistence type="inferred from homology"/>
<dbReference type="OrthoDB" id="9813771at2"/>
<evidence type="ECO:0000313" key="3">
    <source>
        <dbReference type="EMBL" id="TDK28145.1"/>
    </source>
</evidence>
<dbReference type="InterPro" id="IPR020568">
    <property type="entry name" value="Ribosomal_Su5_D2-typ_SF"/>
</dbReference>
<dbReference type="PANTHER" id="PTHR16301:SF20">
    <property type="entry name" value="IMPACT FAMILY MEMBER YIGZ"/>
    <property type="match status" value="1"/>
</dbReference>
<dbReference type="Pfam" id="PF01205">
    <property type="entry name" value="Impact_N"/>
    <property type="match status" value="1"/>
</dbReference>
<dbReference type="GO" id="GO:0005737">
    <property type="term" value="C:cytoplasm"/>
    <property type="evidence" value="ECO:0007669"/>
    <property type="project" value="TreeGrafter"/>
</dbReference>
<dbReference type="EMBL" id="SMTK01000001">
    <property type="protein sequence ID" value="TDK28145.1"/>
    <property type="molecule type" value="Genomic_DNA"/>
</dbReference>
<dbReference type="InterPro" id="IPR023582">
    <property type="entry name" value="Impact"/>
</dbReference>
<keyword evidence="4" id="KW-1185">Reference proteome</keyword>
<evidence type="ECO:0000256" key="1">
    <source>
        <dbReference type="ARBA" id="ARBA00007665"/>
    </source>
</evidence>